<keyword evidence="5" id="KW-1185">Reference proteome</keyword>
<keyword evidence="2" id="KW-0732">Signal</keyword>
<sequence>MKDRRFSGFKRGLSILLVSLLLCTLCACGINPGSGGTSGATQSFTDDLGRRVTLPKTLTRVATLGTTGQCMLLSLAPELLVGINAGIEVDARDYMDFDYAGLPVMGQYYGQRNLNLEEVAGSGAEVIIDLGDTKTDAASDMDKIQAQSGIPTIHINSTLETAPMAFRTLGQLLGRADRGEELAVYCEKTNGEVNRILAAIPQDKRARVLLCSGPDGTTVTVKGRSHSQILDMVATNVADVTGNSGTVDVEEIHRWNPDVILFLKDSLYSEVGTLPQWQDLSAIGSGRYYETPVGPYCWVGYPPTVNRYLGLLWLTAILYPEQCPYNLEEKVSEYYQVFYGTGLPHSQYQKLTRNAIK</sequence>
<dbReference type="Pfam" id="PF01497">
    <property type="entry name" value="Peripla_BP_2"/>
    <property type="match status" value="1"/>
</dbReference>
<dbReference type="Gene3D" id="1.20.58.2180">
    <property type="match status" value="1"/>
</dbReference>
<evidence type="ECO:0000256" key="1">
    <source>
        <dbReference type="ARBA" id="ARBA00008814"/>
    </source>
</evidence>
<dbReference type="OrthoDB" id="9787830at2"/>
<dbReference type="SUPFAM" id="SSF53807">
    <property type="entry name" value="Helical backbone' metal receptor"/>
    <property type="match status" value="1"/>
</dbReference>
<dbReference type="Proteomes" id="UP000199652">
    <property type="component" value="Unassembled WGS sequence"/>
</dbReference>
<accession>A0A1H3FP78</accession>
<name>A0A1H3FP78_EUBBA</name>
<dbReference type="AlphaFoldDB" id="A0A1H3FP78"/>
<dbReference type="InterPro" id="IPR050902">
    <property type="entry name" value="ABC_Transporter_SBP"/>
</dbReference>
<dbReference type="EMBL" id="FNOU01000011">
    <property type="protein sequence ID" value="SDX92607.1"/>
    <property type="molecule type" value="Genomic_DNA"/>
</dbReference>
<evidence type="ECO:0000313" key="5">
    <source>
        <dbReference type="Proteomes" id="UP000199652"/>
    </source>
</evidence>
<dbReference type="PROSITE" id="PS50983">
    <property type="entry name" value="FE_B12_PBP"/>
    <property type="match status" value="1"/>
</dbReference>
<dbReference type="PROSITE" id="PS51257">
    <property type="entry name" value="PROKAR_LIPOPROTEIN"/>
    <property type="match status" value="1"/>
</dbReference>
<evidence type="ECO:0000259" key="3">
    <source>
        <dbReference type="PROSITE" id="PS50983"/>
    </source>
</evidence>
<protein>
    <submittedName>
        <fullName evidence="4">Iron complex transport system substrate-binding protein</fullName>
    </submittedName>
</protein>
<dbReference type="PANTHER" id="PTHR30535:SF34">
    <property type="entry name" value="MOLYBDATE-BINDING PROTEIN MOLA"/>
    <property type="match status" value="1"/>
</dbReference>
<proteinExistence type="inferred from homology"/>
<comment type="similarity">
    <text evidence="1">Belongs to the bacterial solute-binding protein 8 family.</text>
</comment>
<feature type="domain" description="Fe/B12 periplasmic-binding" evidence="3">
    <location>
        <begin position="60"/>
        <end position="322"/>
    </location>
</feature>
<dbReference type="InterPro" id="IPR002491">
    <property type="entry name" value="ABC_transptr_periplasmic_BD"/>
</dbReference>
<organism evidence="4 5">
    <name type="scientific">Eubacterium barkeri</name>
    <name type="common">Clostridium barkeri</name>
    <dbReference type="NCBI Taxonomy" id="1528"/>
    <lineage>
        <taxon>Bacteria</taxon>
        <taxon>Bacillati</taxon>
        <taxon>Bacillota</taxon>
        <taxon>Clostridia</taxon>
        <taxon>Eubacteriales</taxon>
        <taxon>Eubacteriaceae</taxon>
        <taxon>Eubacterium</taxon>
    </lineage>
</organism>
<dbReference type="RefSeq" id="WP_090245220.1">
    <property type="nucleotide sequence ID" value="NZ_FNOU01000011.1"/>
</dbReference>
<feature type="signal peptide" evidence="2">
    <location>
        <begin position="1"/>
        <end position="29"/>
    </location>
</feature>
<reference evidence="5" key="1">
    <citation type="submission" date="2016-10" db="EMBL/GenBank/DDBJ databases">
        <authorList>
            <person name="Varghese N."/>
            <person name="Submissions S."/>
        </authorList>
    </citation>
    <scope>NUCLEOTIDE SEQUENCE [LARGE SCALE GENOMIC DNA]</scope>
    <source>
        <strain evidence="5">VPI 5359</strain>
    </source>
</reference>
<evidence type="ECO:0000313" key="4">
    <source>
        <dbReference type="EMBL" id="SDX92607.1"/>
    </source>
</evidence>
<feature type="chain" id="PRO_5039715416" evidence="2">
    <location>
        <begin position="30"/>
        <end position="357"/>
    </location>
</feature>
<evidence type="ECO:0000256" key="2">
    <source>
        <dbReference type="SAM" id="SignalP"/>
    </source>
</evidence>
<dbReference type="PANTHER" id="PTHR30535">
    <property type="entry name" value="VITAMIN B12-BINDING PROTEIN"/>
    <property type="match status" value="1"/>
</dbReference>
<dbReference type="Gene3D" id="3.40.50.1980">
    <property type="entry name" value="Nitrogenase molybdenum iron protein domain"/>
    <property type="match status" value="2"/>
</dbReference>
<gene>
    <name evidence="4" type="ORF">SAMN04488579_11125</name>
</gene>
<dbReference type="STRING" id="1528.SAMN04488579_11125"/>